<evidence type="ECO:0000313" key="1">
    <source>
        <dbReference type="EMBL" id="MRN54663.1"/>
    </source>
</evidence>
<dbReference type="AlphaFoldDB" id="A0A7X2H8A8"/>
<protein>
    <submittedName>
        <fullName evidence="1">Glycoside hydrolase</fullName>
    </submittedName>
</protein>
<dbReference type="RefSeq" id="WP_154119949.1">
    <property type="nucleotide sequence ID" value="NZ_WJXB01000005.1"/>
</dbReference>
<dbReference type="GO" id="GO:0005975">
    <property type="term" value="P:carbohydrate metabolic process"/>
    <property type="evidence" value="ECO:0007669"/>
    <property type="project" value="InterPro"/>
</dbReference>
<reference evidence="1 2" key="1">
    <citation type="submission" date="2019-11" db="EMBL/GenBank/DDBJ databases">
        <title>Paenibacillus monticola sp. nov., a novel PGPR strain isolated from mountain sample in China.</title>
        <authorList>
            <person name="Zhao Q."/>
            <person name="Li H.-P."/>
            <person name="Zhang J.-L."/>
        </authorList>
    </citation>
    <scope>NUCLEOTIDE SEQUENCE [LARGE SCALE GENOMIC DNA]</scope>
    <source>
        <strain evidence="1 2">LC-T2</strain>
    </source>
</reference>
<dbReference type="Pfam" id="PF03663">
    <property type="entry name" value="Glyco_hydro_76"/>
    <property type="match status" value="2"/>
</dbReference>
<gene>
    <name evidence="1" type="ORF">GJB61_16895</name>
</gene>
<dbReference type="EMBL" id="WJXB01000005">
    <property type="protein sequence ID" value="MRN54663.1"/>
    <property type="molecule type" value="Genomic_DNA"/>
</dbReference>
<dbReference type="GO" id="GO:0016787">
    <property type="term" value="F:hydrolase activity"/>
    <property type="evidence" value="ECO:0007669"/>
    <property type="project" value="UniProtKB-KW"/>
</dbReference>
<dbReference type="PANTHER" id="PTHR47791:SF3">
    <property type="entry name" value="MEIOTICALLY UP-REGULATED GENE 191 PROTEIN"/>
    <property type="match status" value="1"/>
</dbReference>
<name>A0A7X2H8A8_9BACL</name>
<dbReference type="Proteomes" id="UP000463051">
    <property type="component" value="Unassembled WGS sequence"/>
</dbReference>
<keyword evidence="1" id="KW-0378">Hydrolase</keyword>
<dbReference type="PANTHER" id="PTHR47791">
    <property type="entry name" value="MEIOTICALLY UP-REGULATED GENE 191 PROTEIN"/>
    <property type="match status" value="1"/>
</dbReference>
<evidence type="ECO:0000313" key="2">
    <source>
        <dbReference type="Proteomes" id="UP000463051"/>
    </source>
</evidence>
<organism evidence="1 2">
    <name type="scientific">Paenibacillus monticola</name>
    <dbReference type="NCBI Taxonomy" id="2666075"/>
    <lineage>
        <taxon>Bacteria</taxon>
        <taxon>Bacillati</taxon>
        <taxon>Bacillota</taxon>
        <taxon>Bacilli</taxon>
        <taxon>Bacillales</taxon>
        <taxon>Paenibacillaceae</taxon>
        <taxon>Paenibacillus</taxon>
    </lineage>
</organism>
<dbReference type="SUPFAM" id="SSF48208">
    <property type="entry name" value="Six-hairpin glycosidases"/>
    <property type="match status" value="2"/>
</dbReference>
<dbReference type="Gene3D" id="1.50.10.20">
    <property type="match status" value="2"/>
</dbReference>
<dbReference type="InterPro" id="IPR005198">
    <property type="entry name" value="Glyco_hydro_76"/>
</dbReference>
<comment type="caution">
    <text evidence="1">The sequence shown here is derived from an EMBL/GenBank/DDBJ whole genome shotgun (WGS) entry which is preliminary data.</text>
</comment>
<accession>A0A7X2H8A8</accession>
<dbReference type="InterPro" id="IPR053169">
    <property type="entry name" value="MUG_Protein"/>
</dbReference>
<dbReference type="InterPro" id="IPR008928">
    <property type="entry name" value="6-hairpin_glycosidase_sf"/>
</dbReference>
<proteinExistence type="predicted"/>
<sequence>MNPLKFGDWEERADQAQEALDTLFWNESIGMYNIETPCPNGESDTIFHYWWMAHAVDVLVDGLQRTGDKRYTERLAALHEGLRKRNGGSWPNELYDDMEWMALAWLRAYQATGQETYKETAIILWKDIQTGWNGHMGGGIAWQKSQLDYKNTPANAPAVILAARLYQAFGDVKDLEWAQTIYTWEKEHLVDIETGFVWDGMNRTGDGSIDKEWKYTYNQGVFIGAAVELYRITNDPAYLDDARRTLAAAIQELVDTDFGLLPDEGNGDAGLFKGILVRYTAELAKADPAADGAVSVLQTNAKILWEKGKSADKTLFGTDWSSTPVGVISLSSQLSGIMLLEMRVGLTNNWKERAEWFQQCLQHNYFNEETGIMNQWYPRDYNKKDDNFYYWWQAHVIDILVDAYERTHNSVYALRIQDLSRSLRLYNGGTFSHNYYDDMEWTALALLRAYQVTGNEQYKHDVLELWSDIKTAWNDHFGGGMAWKKDQIDYKNTPANAPAVILAARLYEILQEEEYLKWAIRIYEWNKAHLVDPVTGFVWDGMNRLGDGRIDYDWEFTYCQGVFLGAGLELYRNTGDSKYAEDATRTAEACMNRLCDPVTRMLPDEGIDDTGLFKGILIRYFLQLYREFPQNTEIREVILLNAGQLWEKGLNKELGLCSPSWEKVPVLPTQLSVQLSGLMLLEGAAALQKMTE</sequence>
<keyword evidence="2" id="KW-1185">Reference proteome</keyword>